<dbReference type="KEGG" id="bman:114239808"/>
<dbReference type="OrthoDB" id="410104at2759"/>
<accession>A0A6J2J989</accession>
<organism evidence="1 2">
    <name type="scientific">Bombyx mandarina</name>
    <name type="common">Wild silk moth</name>
    <name type="synonym">Wild silkworm</name>
    <dbReference type="NCBI Taxonomy" id="7092"/>
    <lineage>
        <taxon>Eukaryota</taxon>
        <taxon>Metazoa</taxon>
        <taxon>Ecdysozoa</taxon>
        <taxon>Arthropoda</taxon>
        <taxon>Hexapoda</taxon>
        <taxon>Insecta</taxon>
        <taxon>Pterygota</taxon>
        <taxon>Neoptera</taxon>
        <taxon>Endopterygota</taxon>
        <taxon>Lepidoptera</taxon>
        <taxon>Glossata</taxon>
        <taxon>Ditrysia</taxon>
        <taxon>Bombycoidea</taxon>
        <taxon>Bombycidae</taxon>
        <taxon>Bombycinae</taxon>
        <taxon>Bombyx</taxon>
    </lineage>
</organism>
<dbReference type="RefSeq" id="XP_028026005.1">
    <property type="nucleotide sequence ID" value="XM_028170204.1"/>
</dbReference>
<reference evidence="2" key="1">
    <citation type="submission" date="2025-08" db="UniProtKB">
        <authorList>
            <consortium name="RefSeq"/>
        </authorList>
    </citation>
    <scope>IDENTIFICATION</scope>
    <source>
        <tissue evidence="2">Silk gland</tissue>
    </source>
</reference>
<sequence>MGDFNAKIGKPRHEEFLVTEPFGLGTRNEIGQKLIDFALETKTAIMNTYYYKKPNRRWTWRSPSDKYKNEIDYILSNIPQKFHNVEVLNINYPSDHRPVRATISLEKIKISRTRYKTKQCANLKYESEILRFR</sequence>
<dbReference type="Gene3D" id="3.60.10.10">
    <property type="entry name" value="Endonuclease/exonuclease/phosphatase"/>
    <property type="match status" value="1"/>
</dbReference>
<evidence type="ECO:0000313" key="2">
    <source>
        <dbReference type="RefSeq" id="XP_028026005.1"/>
    </source>
</evidence>
<protein>
    <submittedName>
        <fullName evidence="2">Craniofacial development protein 2-like</fullName>
    </submittedName>
</protein>
<name>A0A6J2J989_BOMMA</name>
<proteinExistence type="predicted"/>
<dbReference type="InterPro" id="IPR036691">
    <property type="entry name" value="Endo/exonu/phosph_ase_sf"/>
</dbReference>
<dbReference type="SUPFAM" id="SSF56219">
    <property type="entry name" value="DNase I-like"/>
    <property type="match status" value="1"/>
</dbReference>
<keyword evidence="1" id="KW-1185">Reference proteome</keyword>
<dbReference type="Proteomes" id="UP000504629">
    <property type="component" value="Unplaced"/>
</dbReference>
<dbReference type="GeneID" id="114239808"/>
<dbReference type="AlphaFoldDB" id="A0A6J2J989"/>
<gene>
    <name evidence="2" type="primary">LOC114239808</name>
</gene>
<evidence type="ECO:0000313" key="1">
    <source>
        <dbReference type="Proteomes" id="UP000504629"/>
    </source>
</evidence>